<feature type="region of interest" description="Disordered" evidence="1">
    <location>
        <begin position="38"/>
        <end position="73"/>
    </location>
</feature>
<dbReference type="RefSeq" id="WP_211372572.1">
    <property type="nucleotide sequence ID" value="NZ_VLKE01000001.1"/>
</dbReference>
<dbReference type="Proteomes" id="UP000319825">
    <property type="component" value="Unassembled WGS sequence"/>
</dbReference>
<reference evidence="2 3" key="1">
    <citation type="submission" date="2019-07" db="EMBL/GenBank/DDBJ databases">
        <title>R&amp;d 2014.</title>
        <authorList>
            <person name="Klenk H.-P."/>
        </authorList>
    </citation>
    <scope>NUCLEOTIDE SEQUENCE [LARGE SCALE GENOMIC DNA]</scope>
    <source>
        <strain evidence="2 3">DSM 43868</strain>
    </source>
</reference>
<keyword evidence="3" id="KW-1185">Reference proteome</keyword>
<proteinExistence type="predicted"/>
<evidence type="ECO:0000313" key="2">
    <source>
        <dbReference type="EMBL" id="TWH68095.1"/>
    </source>
</evidence>
<evidence type="ECO:0000256" key="1">
    <source>
        <dbReference type="SAM" id="MobiDB-lite"/>
    </source>
</evidence>
<protein>
    <submittedName>
        <fullName evidence="2">Uncharacterized protein</fullName>
    </submittedName>
</protein>
<evidence type="ECO:0000313" key="3">
    <source>
        <dbReference type="Proteomes" id="UP000319825"/>
    </source>
</evidence>
<sequence length="180" mass="18484">MLDPPQPNGEKMSRHAVSTLRTAVVVVAVAAVAAGCQPAEDGAGEPAAAPTSTAAVAPTVAEPTPSGSPTAVTAANTEQVCRAVDKLILAGSRRLAADSAAATRDEATPEELNARLKRTLAGLADDVRDQAGRAEDPRIEALIADIARRLDAGARSSSPAKWMGDTFVDIPPRLARDCRA</sequence>
<accession>A0A562IBL4</accession>
<feature type="compositionally biased region" description="Low complexity" evidence="1">
    <location>
        <begin position="38"/>
        <end position="65"/>
    </location>
</feature>
<name>A0A562IBL4_MICOL</name>
<organism evidence="2 3">
    <name type="scientific">Micromonospora olivasterospora</name>
    <dbReference type="NCBI Taxonomy" id="1880"/>
    <lineage>
        <taxon>Bacteria</taxon>
        <taxon>Bacillati</taxon>
        <taxon>Actinomycetota</taxon>
        <taxon>Actinomycetes</taxon>
        <taxon>Micromonosporales</taxon>
        <taxon>Micromonosporaceae</taxon>
        <taxon>Micromonospora</taxon>
    </lineage>
</organism>
<dbReference type="AlphaFoldDB" id="A0A562IBL4"/>
<comment type="caution">
    <text evidence="2">The sequence shown here is derived from an EMBL/GenBank/DDBJ whole genome shotgun (WGS) entry which is preliminary data.</text>
</comment>
<dbReference type="EMBL" id="VLKE01000001">
    <property type="protein sequence ID" value="TWH68095.1"/>
    <property type="molecule type" value="Genomic_DNA"/>
</dbReference>
<gene>
    <name evidence="2" type="ORF">JD77_03083</name>
</gene>